<dbReference type="OrthoDB" id="48988at2759"/>
<organism evidence="3 4">
    <name type="scientific">Artemisia annua</name>
    <name type="common">Sweet wormwood</name>
    <dbReference type="NCBI Taxonomy" id="35608"/>
    <lineage>
        <taxon>Eukaryota</taxon>
        <taxon>Viridiplantae</taxon>
        <taxon>Streptophyta</taxon>
        <taxon>Embryophyta</taxon>
        <taxon>Tracheophyta</taxon>
        <taxon>Spermatophyta</taxon>
        <taxon>Magnoliopsida</taxon>
        <taxon>eudicotyledons</taxon>
        <taxon>Gunneridae</taxon>
        <taxon>Pentapetalae</taxon>
        <taxon>asterids</taxon>
        <taxon>campanulids</taxon>
        <taxon>Asterales</taxon>
        <taxon>Asteraceae</taxon>
        <taxon>Asteroideae</taxon>
        <taxon>Anthemideae</taxon>
        <taxon>Artemisiinae</taxon>
        <taxon>Artemisia</taxon>
    </lineage>
</organism>
<keyword evidence="1" id="KW-0812">Transmembrane</keyword>
<dbReference type="PANTHER" id="PTHR43147">
    <property type="entry name" value="PROTEIN TAS"/>
    <property type="match status" value="1"/>
</dbReference>
<dbReference type="EMBL" id="PKPP01011858">
    <property type="protein sequence ID" value="PWA43367.1"/>
    <property type="molecule type" value="Genomic_DNA"/>
</dbReference>
<evidence type="ECO:0000256" key="1">
    <source>
        <dbReference type="SAM" id="Phobius"/>
    </source>
</evidence>
<feature type="domain" description="NADP-dependent oxidoreductase" evidence="2">
    <location>
        <begin position="181"/>
        <end position="230"/>
    </location>
</feature>
<dbReference type="InterPro" id="IPR036812">
    <property type="entry name" value="NAD(P)_OxRdtase_dom_sf"/>
</dbReference>
<dbReference type="InterPro" id="IPR023210">
    <property type="entry name" value="NADP_OxRdtase_dom"/>
</dbReference>
<name>A0A2U1L2Z2_ARTAN</name>
<accession>A0A2U1L2Z2</accession>
<keyword evidence="4" id="KW-1185">Reference proteome</keyword>
<gene>
    <name evidence="3" type="ORF">CTI12_AA536140</name>
</gene>
<proteinExistence type="predicted"/>
<dbReference type="Pfam" id="PF00248">
    <property type="entry name" value="Aldo_ket_red"/>
    <property type="match status" value="2"/>
</dbReference>
<dbReference type="Proteomes" id="UP000245207">
    <property type="component" value="Unassembled WGS sequence"/>
</dbReference>
<protein>
    <submittedName>
        <fullName evidence="3">Norsolorinic acid reductase B</fullName>
    </submittedName>
</protein>
<feature type="domain" description="NADP-dependent oxidoreductase" evidence="2">
    <location>
        <begin position="249"/>
        <end position="312"/>
    </location>
</feature>
<reference evidence="3 4" key="1">
    <citation type="journal article" date="2018" name="Mol. Plant">
        <title>The genome of Artemisia annua provides insight into the evolution of Asteraceae family and artemisinin biosynthesis.</title>
        <authorList>
            <person name="Shen Q."/>
            <person name="Zhang L."/>
            <person name="Liao Z."/>
            <person name="Wang S."/>
            <person name="Yan T."/>
            <person name="Shi P."/>
            <person name="Liu M."/>
            <person name="Fu X."/>
            <person name="Pan Q."/>
            <person name="Wang Y."/>
            <person name="Lv Z."/>
            <person name="Lu X."/>
            <person name="Zhang F."/>
            <person name="Jiang W."/>
            <person name="Ma Y."/>
            <person name="Chen M."/>
            <person name="Hao X."/>
            <person name="Li L."/>
            <person name="Tang Y."/>
            <person name="Lv G."/>
            <person name="Zhou Y."/>
            <person name="Sun X."/>
            <person name="Brodelius P.E."/>
            <person name="Rose J.K.C."/>
            <person name="Tang K."/>
        </authorList>
    </citation>
    <scope>NUCLEOTIDE SEQUENCE [LARGE SCALE GENOMIC DNA]</scope>
    <source>
        <strain evidence="4">cv. Huhao1</strain>
        <tissue evidence="3">Leaf</tissue>
    </source>
</reference>
<comment type="caution">
    <text evidence="3">The sequence shown here is derived from an EMBL/GenBank/DDBJ whole genome shotgun (WGS) entry which is preliminary data.</text>
</comment>
<dbReference type="SUPFAM" id="SSF51430">
    <property type="entry name" value="NAD(P)-linked oxidoreductase"/>
    <property type="match status" value="2"/>
</dbReference>
<keyword evidence="1" id="KW-1133">Transmembrane helix</keyword>
<keyword evidence="1" id="KW-0472">Membrane</keyword>
<evidence type="ECO:0000259" key="2">
    <source>
        <dbReference type="Pfam" id="PF00248"/>
    </source>
</evidence>
<dbReference type="Gene3D" id="3.20.20.100">
    <property type="entry name" value="NADP-dependent oxidoreductase domain"/>
    <property type="match status" value="2"/>
</dbReference>
<dbReference type="AlphaFoldDB" id="A0A2U1L2Z2"/>
<evidence type="ECO:0000313" key="4">
    <source>
        <dbReference type="Proteomes" id="UP000245207"/>
    </source>
</evidence>
<sequence length="362" mass="41376">MTFSPGTSTRIDISRLLLLLKASATRFKKPVLCLTTKVNFSRNANQRPCLAQKLCLASPSRPPTRKGLLVGLSQLVHYFTLHIAYHLAYDYLDITTIAKLTLLRSIGVIMRHLIVSMELYISLSLQLILLFHLIVVQLCYFPSKADGQLSRKVLQHEKLAVLRAKLHFRKEQLSKDKANLWDNSNNGYLDALKQLTNLKEEGKIKTVAVTNFDTQRLQIILENGIPIISNLVIKCNTHGCIFTSYSETWWDYSNNGYLDALKQLTDLKEEGKIKTVALTNFDTEWLQIILENGIPIISNLMFQSFWDQKKEISRGRYQNAHCCRCHGCKETKYARNGRDIAIAPKPILFTSYKFKILGALLR</sequence>
<dbReference type="STRING" id="35608.A0A2U1L2Z2"/>
<dbReference type="PANTHER" id="PTHR43147:SF2">
    <property type="entry name" value="NADP-DEPENDENT OXIDOREDUCTASE DOMAIN-CONTAINING PROTEIN"/>
    <property type="match status" value="1"/>
</dbReference>
<evidence type="ECO:0000313" key="3">
    <source>
        <dbReference type="EMBL" id="PWA43367.1"/>
    </source>
</evidence>
<feature type="transmembrane region" description="Helical" evidence="1">
    <location>
        <begin position="119"/>
        <end position="141"/>
    </location>
</feature>